<sequence length="903" mass="101730">MNCKQIRHGAFGPMIAIGLMLGTATLFQSCEDDLLTGQPSWLGNSIYDELDSDGNYKTVLRLIDDLGFHDKMSRTGSVTIFVADDAAFDQWFQTNKLGVRSYEQLSTAQKKQLLNKSMINNAYLIELMSNVSADPPEAGKAMRRPNSSSVFDSIYVMRHEDMNGDMPAWAWYKQNKKDIILFKDGRIMNNGSVAGLSQPMIHLLPAFMRKQAFTDEDVRILTNGKATSVNDAFVEGRKVVERDITCKNGYIHKVDGVIEGYDNMAEILRQHPNMSLWSHLIDRFSAPYYDKYKTEEYNRLYGRDVDSVFTLRYFADSRKDGLAVTTYPLTSGNPVEEKVPATLTFDPGWNQYMYENTSGYDLHYDAGAMLVPSNEALLKWWNADGKVLKDKYGSWDNIPELVLSKLLRVNMLGTFTDAIPSKFSSIVNDAKVSMGVKVSDVDSCFIGCNGVVYQTNRVFSPMEYSSVSFPALIHQDLMSVIYWAIDELEFTPYLNSMDSYYSLMLPTNTSMLTYVDPCTYGDTRQTLLEFYYDLREKKVKAHRYLCTIGDDGEIVIGQKIVENVPEAQVKNRLKDIVNQMIVVGNIENGYSYYKSKNGTMVKVADAGKPGQMTVSGGWQLEHGLSVRVDSIYDMSTTGNGKSYSISSQVPMPASKSVYQTLLEHEEYSEFLKLLVGSQYLDKDDIILASSVKLGDNKYSCLNPNSNSNISLFGTYNYTVYVPTNESILKLVNDGVLPTWDDYDEQFLLSENAPSQEERDAAKAACTMIKNRILDFVKYHIQDNGVAVNGAPETGENGVAIFKNNYETMVLNAETNRYYPVAVDVSNKGLNITDLTGNVRKVVKNTGLYNNICREYWVSGSGYNKLLYTSADAVVHQIDGPLFYSNSQKTLWKNEISNAKLRRR</sequence>
<dbReference type="PANTHER" id="PTHR10900">
    <property type="entry name" value="PERIOSTIN-RELATED"/>
    <property type="match status" value="1"/>
</dbReference>
<dbReference type="Proteomes" id="UP000764045">
    <property type="component" value="Unassembled WGS sequence"/>
</dbReference>
<name>A0A939B0K2_9BACT</name>
<protein>
    <submittedName>
        <fullName evidence="2">Fasciclin domain-containing protein</fullName>
    </submittedName>
</protein>
<evidence type="ECO:0000313" key="3">
    <source>
        <dbReference type="Proteomes" id="UP000764045"/>
    </source>
</evidence>
<feature type="domain" description="FAS1" evidence="1">
    <location>
        <begin position="654"/>
        <end position="881"/>
    </location>
</feature>
<comment type="caution">
    <text evidence="2">The sequence shown here is derived from an EMBL/GenBank/DDBJ whole genome shotgun (WGS) entry which is preliminary data.</text>
</comment>
<reference evidence="2 3" key="1">
    <citation type="journal article" date="2021" name="Sci. Rep.">
        <title>The distribution of antibiotic resistance genes in chicken gut microbiota commensals.</title>
        <authorList>
            <person name="Juricova H."/>
            <person name="Matiasovicova J."/>
            <person name="Kubasova T."/>
            <person name="Cejkova D."/>
            <person name="Rychlik I."/>
        </authorList>
    </citation>
    <scope>NUCLEOTIDE SEQUENCE [LARGE SCALE GENOMIC DNA]</scope>
    <source>
        <strain evidence="2 3">An819</strain>
    </source>
</reference>
<evidence type="ECO:0000259" key="1">
    <source>
        <dbReference type="PROSITE" id="PS50213"/>
    </source>
</evidence>
<dbReference type="InterPro" id="IPR050904">
    <property type="entry name" value="Adhesion/Biosynth-related"/>
</dbReference>
<dbReference type="InterPro" id="IPR000782">
    <property type="entry name" value="FAS1_domain"/>
</dbReference>
<evidence type="ECO:0000313" key="2">
    <source>
        <dbReference type="EMBL" id="MBM6660653.1"/>
    </source>
</evidence>
<dbReference type="PANTHER" id="PTHR10900:SF77">
    <property type="entry name" value="FI19380P1"/>
    <property type="match status" value="1"/>
</dbReference>
<dbReference type="EMBL" id="JACJJL010000003">
    <property type="protein sequence ID" value="MBM6660653.1"/>
    <property type="molecule type" value="Genomic_DNA"/>
</dbReference>
<proteinExistence type="predicted"/>
<dbReference type="PROSITE" id="PS50213">
    <property type="entry name" value="FAS1"/>
    <property type="match status" value="2"/>
</dbReference>
<accession>A0A939B0K2</accession>
<dbReference type="SUPFAM" id="SSF82153">
    <property type="entry name" value="FAS1 domain"/>
    <property type="match status" value="1"/>
</dbReference>
<dbReference type="Gene3D" id="2.30.180.10">
    <property type="entry name" value="FAS1 domain"/>
    <property type="match status" value="1"/>
</dbReference>
<feature type="domain" description="FAS1" evidence="1">
    <location>
        <begin position="43"/>
        <end position="258"/>
    </location>
</feature>
<dbReference type="RefSeq" id="WP_205107620.1">
    <property type="nucleotide sequence ID" value="NZ_JACJJL010000003.1"/>
</dbReference>
<gene>
    <name evidence="2" type="ORF">H6B30_02620</name>
</gene>
<keyword evidence="3" id="KW-1185">Reference proteome</keyword>
<organism evidence="2 3">
    <name type="scientific">Marseilla massiliensis</name>
    <dbReference type="NCBI Taxonomy" id="1841864"/>
    <lineage>
        <taxon>Bacteria</taxon>
        <taxon>Pseudomonadati</taxon>
        <taxon>Bacteroidota</taxon>
        <taxon>Bacteroidia</taxon>
        <taxon>Bacteroidales</taxon>
        <taxon>Prevotellaceae</taxon>
        <taxon>Marseilla</taxon>
    </lineage>
</organism>
<dbReference type="InterPro" id="IPR036378">
    <property type="entry name" value="FAS1_dom_sf"/>
</dbReference>
<dbReference type="AlphaFoldDB" id="A0A939B0K2"/>
<dbReference type="PROSITE" id="PS51257">
    <property type="entry name" value="PROKAR_LIPOPROTEIN"/>
    <property type="match status" value="1"/>
</dbReference>